<dbReference type="RefSeq" id="XP_002942474.2">
    <property type="nucleotide sequence ID" value="XM_002942428.5"/>
</dbReference>
<dbReference type="KEGG" id="xtr:100485955"/>
<evidence type="ECO:0000313" key="4">
    <source>
        <dbReference type="Xenbase" id="XB-GENE-29078071"/>
    </source>
</evidence>
<gene>
    <name evidence="3 4" type="primary">LOC100485955</name>
</gene>
<organism evidence="2 3">
    <name type="scientific">Xenopus tropicalis</name>
    <name type="common">Western clawed frog</name>
    <name type="synonym">Silurana tropicalis</name>
    <dbReference type="NCBI Taxonomy" id="8364"/>
    <lineage>
        <taxon>Eukaryota</taxon>
        <taxon>Metazoa</taxon>
        <taxon>Chordata</taxon>
        <taxon>Craniata</taxon>
        <taxon>Vertebrata</taxon>
        <taxon>Euteleostomi</taxon>
        <taxon>Amphibia</taxon>
        <taxon>Batrachia</taxon>
        <taxon>Anura</taxon>
        <taxon>Pipoidea</taxon>
        <taxon>Pipidae</taxon>
        <taxon>Xenopodinae</taxon>
        <taxon>Xenopus</taxon>
        <taxon>Silurana</taxon>
    </lineage>
</organism>
<protein>
    <submittedName>
        <fullName evidence="3">Uncharacterized transmembrane protein DDB_G0289901</fullName>
    </submittedName>
</protein>
<sequence length="413" mass="41063">MIAVFLLLAAVSSYFTPATSQCLKQCVDNCSQTPFMTGYPVCVQNALATNKIGTISVVARVMCAFDRTKDTSNKVELVMSVNAFLNVTGCPRSLILGPRGTMDDLILDINGLLQNVLRISVNVLTQFNLGNLAIPPCGLLSNLLIKVDTILNIVADLPVSQITKIIGGGPAGALAILPAGLLDTLSHSVGNLVSNVGNIIAGLLNQVGSVVSGVPSIVSGAGGSQVWQTGSAGGTQGWQTGSAGGNLPWPAGSAGGNLAWPAGSAGGNLAWPAGSAGGNLPWPAGSAGGNLAWPVGSAGGNLAWPVGSAGGNLAWPVGSAGGNLAWPAGGPGTAYAVSPFDGNTYSNYQNVYGTGNSGSSAGTGTWVSWGSANTGNGMTDPSINAAATGQNINAGPSASVSSTGGVNLLFKKK</sequence>
<dbReference type="Xenbase" id="XB-GENE-29078071">
    <property type="gene designation" value="LOC100485955"/>
</dbReference>
<dbReference type="Proteomes" id="UP000008143">
    <property type="component" value="Chromosome 3"/>
</dbReference>
<evidence type="ECO:0000256" key="1">
    <source>
        <dbReference type="SAM" id="SignalP"/>
    </source>
</evidence>
<keyword evidence="1" id="KW-0732">Signal</keyword>
<keyword evidence="2" id="KW-1185">Reference proteome</keyword>
<keyword evidence="3" id="KW-0472">Membrane</keyword>
<dbReference type="OMA" id="CAFDRTK"/>
<keyword evidence="3" id="KW-0812">Transmembrane</keyword>
<name>A0A8J0QVY9_XENTR</name>
<reference evidence="3" key="1">
    <citation type="submission" date="2025-08" db="UniProtKB">
        <authorList>
            <consortium name="RefSeq"/>
        </authorList>
    </citation>
    <scope>IDENTIFICATION</scope>
    <source>
        <strain evidence="3">Nigerian</strain>
        <tissue evidence="3">Liver and blood</tissue>
    </source>
</reference>
<dbReference type="OrthoDB" id="9446516at2759"/>
<dbReference type="GeneID" id="100485955"/>
<feature type="signal peptide" evidence="1">
    <location>
        <begin position="1"/>
        <end position="20"/>
    </location>
</feature>
<feature type="chain" id="PRO_5035190972" evidence="1">
    <location>
        <begin position="21"/>
        <end position="413"/>
    </location>
</feature>
<accession>A0A8J0QVY9</accession>
<dbReference type="AlphaFoldDB" id="A0A8J0QVY9"/>
<evidence type="ECO:0000313" key="3">
    <source>
        <dbReference type="RefSeq" id="XP_002942474.2"/>
    </source>
</evidence>
<proteinExistence type="predicted"/>
<evidence type="ECO:0000313" key="2">
    <source>
        <dbReference type="Proteomes" id="UP000008143"/>
    </source>
</evidence>
<dbReference type="AGR" id="Xenbase:XB-GENE-29078071"/>